<accession>A0A914I4L5</accession>
<evidence type="ECO:0000256" key="1">
    <source>
        <dbReference type="SAM" id="MobiDB-lite"/>
    </source>
</evidence>
<protein>
    <submittedName>
        <fullName evidence="3">Uncharacterized protein</fullName>
    </submittedName>
</protein>
<feature type="region of interest" description="Disordered" evidence="1">
    <location>
        <begin position="599"/>
        <end position="687"/>
    </location>
</feature>
<feature type="region of interest" description="Disordered" evidence="1">
    <location>
        <begin position="1169"/>
        <end position="1196"/>
    </location>
</feature>
<feature type="compositionally biased region" description="Polar residues" evidence="1">
    <location>
        <begin position="344"/>
        <end position="353"/>
    </location>
</feature>
<evidence type="ECO:0000313" key="2">
    <source>
        <dbReference type="Proteomes" id="UP000887572"/>
    </source>
</evidence>
<feature type="compositionally biased region" description="Polar residues" evidence="1">
    <location>
        <begin position="1514"/>
        <end position="1523"/>
    </location>
</feature>
<feature type="compositionally biased region" description="Polar residues" evidence="1">
    <location>
        <begin position="440"/>
        <end position="450"/>
    </location>
</feature>
<feature type="compositionally biased region" description="Polar residues" evidence="1">
    <location>
        <begin position="270"/>
        <end position="279"/>
    </location>
</feature>
<feature type="compositionally biased region" description="Polar residues" evidence="1">
    <location>
        <begin position="1013"/>
        <end position="1029"/>
    </location>
</feature>
<feature type="compositionally biased region" description="Polar residues" evidence="1">
    <location>
        <begin position="146"/>
        <end position="155"/>
    </location>
</feature>
<sequence>MGKSTLQKYVKKMREDGGGTPNFQALASASGNPGSSIPYEASAAGGGTPNFEALAGNPGSSIPNDARAAGGGTPNFEALASGNLVQNAKKAIEEETNKFLAGARQKLYERQYKLVMQSVPGFDATPYLPQSQSTRWTGAPNFSKAPGSSSHQQAPPTDDTFVPLPSQAGTDSTNWFGDDGSLYSVVNPKNPSSWKNAWGAVSNLLGASPQEPQFSPSMHDTPAASSYYSSNQPDDGSLQSLITPRNQKAPQIGRQSSNFTSGNPGAWNRGKSTNFSKAPNSGNWSFSSITGFGATAHLPNQSPSTGWLNFSKPAPSFPQTTQIGRQSSNFTSGNPGSSEKGKSTIFSKGSNPDNWPRFSITGSAPHYGGAMPYQQVLTRRRFSQINRNRREGPAQCHPNLERLLWMGAGEIRITMKELLLRWSGLKTRAHRKEEAGAGTPNFQASGNPGSSIPIEASAAGIGAPNLQASASASGNPGSSIPNKASEDGGGTPNFQASASGNPGSSIPNKASAASGSSRKNAFEKFKDNPGAMALVEQHNNNEITDTALFEALKRIKPKLSTKSMYFYLKMLNEEKKAGSGAPNLQAPYATAYLPNQSKSTRNWDFSNPTKDFDAPPFPQAPQIAQQSSNFTSGNPGSSEKGKSTNFSKAPNSDNWSLSSITGASSHYGGAMPSQQAPMPDTFMPSQAETDSTNWFEENSQNDDGSLHSMVNPKNPSSWKNAWGAVSNLFGASPQEPQFSPSMHVTPAASSYYSSNQPDDGSLESLITPRNQKAPQIGRQSSNFTSGNPGASNRGKSTNFSKAPNSGNWSLSSITGFGATAHLPNQSPFSKPAPSFPQTTQIARQSSNFTSGNPGSSEKGKSTIFSKGSNPDNWPRFSITGSAPHYGGAMPYQQVLTRRRRFSQINRNRREGPAQCYPNLERLLWIGAGEIRKTMMEILLRCILKNSYCVTNYEEFKSNADAMNLVKEHYDFRTNTLKAVDDLLQKLRAIKPDICKRTLQRYVQNMRKAGGGTPNFQASASGNPGSSIPNDANEAGGGTPNFQASVSASGNPGSSIPNKATEAGGGSRQITYKGFRDDPRAMALVERYNNNPISNEEMLKELEKINHKMCLQTLYKYLNQLREEKVQEAGGLANLPATQIAGQSYNFTSGNPGSSTSKGKSTNFLKAPGASSHYGGALPSQQAPPMYGTDVPSQAGIDSTNWLEENSQNDDGNLYSVVRPKNTSSWKNAWGSVSSWFGASPQEPQFSPSMHVTPAASSYYSSNQPDDGSLESLITPRNQKGSAPHYGGAMPYQQAPPKPGTLFPAFSNQSPNQSAPSQSTRRTGAVLSQPGTPSLDWSGGNSQNNDGDLASEAGGGTPNFQASVSASGNPGSSIPNKASVQEAGGGVPNLPATQIAGQSYNFTAGNPGSSKSVLNKGKSTNFSKAPGASSHYGGAMPSQQAPQMHGTDVPSQAGTDSTNWVEENSQNDDGSLYSVVRPKNTSSWKNAWGAVSSWFGASPQEPQFSPSMHVTPAASSYYSSNQPDDGSLESLITPRNQKGSAPHYGGAIPFQQAPPMPGTLFPAFSNQSPNQSAPSQSTRRTGAVLSQPGTPSLDWSGGNSQNNDGDLASVVRPKNPSSSKGLQKKKKQYSSTLR</sequence>
<feature type="compositionally biased region" description="Polar residues" evidence="1">
    <location>
        <begin position="1039"/>
        <end position="1057"/>
    </location>
</feature>
<feature type="region of interest" description="Disordered" evidence="1">
    <location>
        <begin position="431"/>
        <end position="523"/>
    </location>
</feature>
<feature type="region of interest" description="Disordered" evidence="1">
    <location>
        <begin position="771"/>
        <end position="803"/>
    </location>
</feature>
<feature type="compositionally biased region" description="Polar residues" evidence="1">
    <location>
        <begin position="21"/>
        <end position="35"/>
    </location>
</feature>
<feature type="compositionally biased region" description="Polar residues" evidence="1">
    <location>
        <begin position="492"/>
        <end position="519"/>
    </location>
</feature>
<feature type="region of interest" description="Disordered" evidence="1">
    <location>
        <begin position="845"/>
        <end position="881"/>
    </location>
</feature>
<feature type="region of interest" description="Disordered" evidence="1">
    <location>
        <begin position="209"/>
        <end position="279"/>
    </location>
</feature>
<feature type="compositionally biased region" description="Low complexity" evidence="1">
    <location>
        <begin position="469"/>
        <end position="482"/>
    </location>
</feature>
<feature type="region of interest" description="Disordered" evidence="1">
    <location>
        <begin position="1006"/>
        <end position="1072"/>
    </location>
</feature>
<evidence type="ECO:0000313" key="3">
    <source>
        <dbReference type="WBParaSite" id="Gr19_v10_g6848.t2"/>
    </source>
</evidence>
<feature type="compositionally biased region" description="Polar residues" evidence="1">
    <location>
        <begin position="1256"/>
        <end position="1265"/>
    </location>
</feature>
<feature type="compositionally biased region" description="Low complexity" evidence="1">
    <location>
        <begin position="1564"/>
        <end position="1576"/>
    </location>
</feature>
<feature type="region of interest" description="Disordered" evidence="1">
    <location>
        <begin position="304"/>
        <end position="364"/>
    </location>
</feature>
<feature type="region of interest" description="Disordered" evidence="1">
    <location>
        <begin position="130"/>
        <end position="172"/>
    </location>
</feature>
<feature type="compositionally biased region" description="Polar residues" evidence="1">
    <location>
        <begin position="862"/>
        <end position="871"/>
    </location>
</feature>
<reference evidence="3" key="1">
    <citation type="submission" date="2022-11" db="UniProtKB">
        <authorList>
            <consortium name="WormBaseParasite"/>
        </authorList>
    </citation>
    <scope>IDENTIFICATION</scope>
</reference>
<feature type="compositionally biased region" description="Polar residues" evidence="1">
    <location>
        <begin position="845"/>
        <end position="855"/>
    </location>
</feature>
<feature type="compositionally biased region" description="Polar residues" evidence="1">
    <location>
        <begin position="1390"/>
        <end position="1422"/>
    </location>
</feature>
<feature type="region of interest" description="Disordered" evidence="1">
    <location>
        <begin position="1256"/>
        <end position="1472"/>
    </location>
</feature>
<feature type="compositionally biased region" description="Polar residues" evidence="1">
    <location>
        <begin position="1357"/>
        <end position="1378"/>
    </location>
</feature>
<feature type="compositionally biased region" description="Polar residues" evidence="1">
    <location>
        <begin position="210"/>
        <end position="263"/>
    </location>
</feature>
<keyword evidence="2" id="KW-1185">Reference proteome</keyword>
<feature type="compositionally biased region" description="Low complexity" evidence="1">
    <location>
        <begin position="1306"/>
        <end position="1318"/>
    </location>
</feature>
<organism evidence="2 3">
    <name type="scientific">Globodera rostochiensis</name>
    <name type="common">Golden nematode worm</name>
    <name type="synonym">Heterodera rostochiensis</name>
    <dbReference type="NCBI Taxonomy" id="31243"/>
    <lineage>
        <taxon>Eukaryota</taxon>
        <taxon>Metazoa</taxon>
        <taxon>Ecdysozoa</taxon>
        <taxon>Nematoda</taxon>
        <taxon>Chromadorea</taxon>
        <taxon>Rhabditida</taxon>
        <taxon>Tylenchina</taxon>
        <taxon>Tylenchomorpha</taxon>
        <taxon>Tylenchoidea</taxon>
        <taxon>Heteroderidae</taxon>
        <taxon>Heteroderinae</taxon>
        <taxon>Globodera</taxon>
    </lineage>
</organism>
<proteinExistence type="predicted"/>
<name>A0A914I4L5_GLORO</name>
<feature type="compositionally biased region" description="Polar residues" evidence="1">
    <location>
        <begin position="599"/>
        <end position="609"/>
    </location>
</feature>
<feature type="region of interest" description="Disordered" evidence="1">
    <location>
        <begin position="1514"/>
        <end position="1633"/>
    </location>
</feature>
<dbReference type="WBParaSite" id="Gr19_v10_g6848.t2">
    <property type="protein sequence ID" value="Gr19_v10_g6848.t2"/>
    <property type="gene ID" value="Gr19_v10_g6848"/>
</dbReference>
<feature type="region of interest" description="Disordered" evidence="1">
    <location>
        <begin position="13"/>
        <end position="50"/>
    </location>
</feature>
<feature type="compositionally biased region" description="Polar residues" evidence="1">
    <location>
        <begin position="317"/>
        <end position="337"/>
    </location>
</feature>
<dbReference type="Proteomes" id="UP000887572">
    <property type="component" value="Unplaced"/>
</dbReference>
<feature type="compositionally biased region" description="Polar residues" evidence="1">
    <location>
        <begin position="627"/>
        <end position="664"/>
    </location>
</feature>
<feature type="compositionally biased region" description="Polar residues" evidence="1">
    <location>
        <begin position="1448"/>
        <end position="1468"/>
    </location>
</feature>